<evidence type="ECO:0000256" key="3">
    <source>
        <dbReference type="ARBA" id="ARBA00023128"/>
    </source>
</evidence>
<evidence type="ECO:0000313" key="6">
    <source>
        <dbReference type="EMBL" id="RCH78176.1"/>
    </source>
</evidence>
<dbReference type="OrthoDB" id="26679at2759"/>
<feature type="non-terminal residue" evidence="6">
    <location>
        <position position="1"/>
    </location>
</feature>
<gene>
    <name evidence="6" type="ORF">CU098_007516</name>
</gene>
<dbReference type="PROSITE" id="PS51886">
    <property type="entry name" value="TLDC"/>
    <property type="match status" value="1"/>
</dbReference>
<dbReference type="GO" id="GO:0005739">
    <property type="term" value="C:mitochondrion"/>
    <property type="evidence" value="ECO:0007669"/>
    <property type="project" value="UniProtKB-SubCell"/>
</dbReference>
<dbReference type="Proteomes" id="UP000253551">
    <property type="component" value="Unassembled WGS sequence"/>
</dbReference>
<dbReference type="EMBL" id="PJQM01007447">
    <property type="protein sequence ID" value="RCH78176.1"/>
    <property type="molecule type" value="Genomic_DNA"/>
</dbReference>
<evidence type="ECO:0000256" key="4">
    <source>
        <dbReference type="ARBA" id="ARBA00040604"/>
    </source>
</evidence>
<dbReference type="PANTHER" id="PTHR23354">
    <property type="entry name" value="NUCLEOLAR PROTEIN 7/ESTROGEN RECEPTOR COACTIVATOR-RELATED"/>
    <property type="match status" value="1"/>
</dbReference>
<keyword evidence="7" id="KW-1185">Reference proteome</keyword>
<dbReference type="InterPro" id="IPR006571">
    <property type="entry name" value="TLDc_dom"/>
</dbReference>
<proteinExistence type="inferred from homology"/>
<dbReference type="Pfam" id="PF07534">
    <property type="entry name" value="TLD"/>
    <property type="match status" value="1"/>
</dbReference>
<evidence type="ECO:0000256" key="2">
    <source>
        <dbReference type="ARBA" id="ARBA00009540"/>
    </source>
</evidence>
<evidence type="ECO:0000313" key="7">
    <source>
        <dbReference type="Proteomes" id="UP000253551"/>
    </source>
</evidence>
<feature type="domain" description="TLDc" evidence="5">
    <location>
        <begin position="1"/>
        <end position="52"/>
    </location>
</feature>
<evidence type="ECO:0000259" key="5">
    <source>
        <dbReference type="PROSITE" id="PS51886"/>
    </source>
</evidence>
<protein>
    <recommendedName>
        <fullName evidence="4">Oxidation resistance protein 1</fullName>
    </recommendedName>
</protein>
<dbReference type="PANTHER" id="PTHR23354:SF62">
    <property type="entry name" value="MUSTARD, ISOFORM V"/>
    <property type="match status" value="1"/>
</dbReference>
<sequence length="52" mass="5873">QHGASQRTLYQQCKQTVGPCLLVVQDSQYEIFGAYSTESLHINSSYYGTGEW</sequence>
<dbReference type="GO" id="GO:0006979">
    <property type="term" value="P:response to oxidative stress"/>
    <property type="evidence" value="ECO:0007669"/>
    <property type="project" value="TreeGrafter"/>
</dbReference>
<comment type="caution">
    <text evidence="6">The sequence shown here is derived from an EMBL/GenBank/DDBJ whole genome shotgun (WGS) entry which is preliminary data.</text>
</comment>
<accession>A0A367IKL6</accession>
<keyword evidence="3" id="KW-0496">Mitochondrion</keyword>
<comment type="subcellular location">
    <subcellularLocation>
        <location evidence="1">Mitochondrion</location>
    </subcellularLocation>
</comment>
<dbReference type="GO" id="GO:0005634">
    <property type="term" value="C:nucleus"/>
    <property type="evidence" value="ECO:0007669"/>
    <property type="project" value="TreeGrafter"/>
</dbReference>
<organism evidence="6 7">
    <name type="scientific">Rhizopus stolonifer</name>
    <name type="common">Rhizopus nigricans</name>
    <dbReference type="NCBI Taxonomy" id="4846"/>
    <lineage>
        <taxon>Eukaryota</taxon>
        <taxon>Fungi</taxon>
        <taxon>Fungi incertae sedis</taxon>
        <taxon>Mucoromycota</taxon>
        <taxon>Mucoromycotina</taxon>
        <taxon>Mucoromycetes</taxon>
        <taxon>Mucorales</taxon>
        <taxon>Mucorineae</taxon>
        <taxon>Rhizopodaceae</taxon>
        <taxon>Rhizopus</taxon>
    </lineage>
</organism>
<evidence type="ECO:0000256" key="1">
    <source>
        <dbReference type="ARBA" id="ARBA00004173"/>
    </source>
</evidence>
<dbReference type="AlphaFoldDB" id="A0A367IKL6"/>
<comment type="similarity">
    <text evidence="2">Belongs to the OXR1 family.</text>
</comment>
<name>A0A367IKL6_RHIST</name>
<reference evidence="6 7" key="1">
    <citation type="journal article" date="2018" name="G3 (Bethesda)">
        <title>Phylogenetic and Phylogenomic Definition of Rhizopus Species.</title>
        <authorList>
            <person name="Gryganskyi A.P."/>
            <person name="Golan J."/>
            <person name="Dolatabadi S."/>
            <person name="Mondo S."/>
            <person name="Robb S."/>
            <person name="Idnurm A."/>
            <person name="Muszewska A."/>
            <person name="Steczkiewicz K."/>
            <person name="Masonjones S."/>
            <person name="Liao H.L."/>
            <person name="Gajdeczka M.T."/>
            <person name="Anike F."/>
            <person name="Vuek A."/>
            <person name="Anishchenko I.M."/>
            <person name="Voigt K."/>
            <person name="de Hoog G.S."/>
            <person name="Smith M.E."/>
            <person name="Heitman J."/>
            <person name="Vilgalys R."/>
            <person name="Stajich J.E."/>
        </authorList>
    </citation>
    <scope>NUCLEOTIDE SEQUENCE [LARGE SCALE GENOMIC DNA]</scope>
    <source>
        <strain evidence="6 7">LSU 92-RS-03</strain>
    </source>
</reference>